<evidence type="ECO:0000256" key="2">
    <source>
        <dbReference type="RuleBase" id="RU363072"/>
    </source>
</evidence>
<feature type="domain" description="SLH" evidence="4">
    <location>
        <begin position="104"/>
        <end position="168"/>
    </location>
</feature>
<protein>
    <recommendedName>
        <fullName evidence="4">SLH domain-containing protein</fullName>
    </recommendedName>
</protein>
<feature type="chain" id="PRO_5011828734" description="SLH domain-containing protein" evidence="2">
    <location>
        <begin position="30"/>
        <end position="610"/>
    </location>
</feature>
<proteinExistence type="inferred from homology"/>
<feature type="coiled-coil region" evidence="3">
    <location>
        <begin position="185"/>
        <end position="212"/>
    </location>
</feature>
<keyword evidence="6" id="KW-1185">Reference proteome</keyword>
<dbReference type="Pfam" id="PF00395">
    <property type="entry name" value="SLH"/>
    <property type="match status" value="1"/>
</dbReference>
<dbReference type="GO" id="GO:0008643">
    <property type="term" value="P:carbohydrate transport"/>
    <property type="evidence" value="ECO:0007669"/>
    <property type="project" value="InterPro"/>
</dbReference>
<dbReference type="Proteomes" id="UP000218785">
    <property type="component" value="Chromosome"/>
</dbReference>
<dbReference type="NCBIfam" id="NF033921">
    <property type="entry name" value="por_somb"/>
    <property type="match status" value="1"/>
</dbReference>
<dbReference type="PANTHER" id="PTHR43308:SF1">
    <property type="entry name" value="OUTER MEMBRANE PROTEIN ALPHA"/>
    <property type="match status" value="1"/>
</dbReference>
<dbReference type="KEGG" id="ttq:NIES37_01710"/>
<dbReference type="Gene3D" id="2.40.160.180">
    <property type="entry name" value="Carbohydrate-selective porin OprB"/>
    <property type="match status" value="1"/>
</dbReference>
<evidence type="ECO:0000256" key="3">
    <source>
        <dbReference type="SAM" id="Coils"/>
    </source>
</evidence>
<dbReference type="InterPro" id="IPR038673">
    <property type="entry name" value="OprB_sf"/>
</dbReference>
<evidence type="ECO:0000313" key="5">
    <source>
        <dbReference type="EMBL" id="BAY96242.1"/>
    </source>
</evidence>
<feature type="signal peptide" evidence="2">
    <location>
        <begin position="1"/>
        <end position="29"/>
    </location>
</feature>
<accession>A0A1Z4MS15</accession>
<dbReference type="GO" id="GO:0015288">
    <property type="term" value="F:porin activity"/>
    <property type="evidence" value="ECO:0007669"/>
    <property type="project" value="InterPro"/>
</dbReference>
<dbReference type="RefSeq" id="WP_190445683.1">
    <property type="nucleotide sequence ID" value="NZ_CAWNJS010000001.1"/>
</dbReference>
<name>A0A1Z4MS15_9CYAN</name>
<evidence type="ECO:0000256" key="1">
    <source>
        <dbReference type="ARBA" id="ARBA00008769"/>
    </source>
</evidence>
<sequence length="610" mass="65255">MKKIFGNLLLTLPTFVVLLLLATSAKTLAQEVPAQKEVETSLTKLPSVNKTVLEANLTASATTETQTESKPSVMETTPLSPIAQVPVIQPTTSTPNSDLGQVTSVSQLSDVQPTDWAFQALQSLVERYGVIAGYPDGTFKGNRALTRYEFAAGLNAALDRLNELIATSTADLVKREDLNTLQKLQEQFSAELATLRGRVDSLEARSAKLEATQFSTTTKLQGLAQFFLADTFGNRVGTNRDNTNTFLGYRATLALQTSFTGKDQLTTSLTASNFVALGGATSVGGTPLTGTNQTRFNTERSTGYAADSNLYLDRLFYRFPFGKNTTVWVGARALQPVTFAPTLNPLVGNAQTGTLSRFGLFNPVIYRPGFDGAGLAFAHKFSNQLQFNAGYIVDDALGSNPGGNATNAGGLFGNAYEALAQLTFTPSRSLDISFAYARKYFPTPVSPGPNGTVVVAPGSGYNITGGTGTANAARPFALAPTSSDNFGVQVNWKASRAFHIGGWFGYTQAHQEGTSNDATIINAALTLALPDLGKKGNLAGFVFGIPPKVTSNDVAARRDNDTSFHIEGFYTYRFNDNISVTPTLFVITNPEANANNDLIWVGALRTTFTF</sequence>
<dbReference type="GO" id="GO:0016020">
    <property type="term" value="C:membrane"/>
    <property type="evidence" value="ECO:0007669"/>
    <property type="project" value="InterPro"/>
</dbReference>
<gene>
    <name evidence="5" type="ORF">NIES37_01710</name>
</gene>
<dbReference type="InterPro" id="IPR007049">
    <property type="entry name" value="Carb-sel_porin_OprB"/>
</dbReference>
<keyword evidence="3" id="KW-0175">Coiled coil</keyword>
<dbReference type="PANTHER" id="PTHR43308">
    <property type="entry name" value="OUTER MEMBRANE PROTEIN ALPHA-RELATED"/>
    <property type="match status" value="1"/>
</dbReference>
<evidence type="ECO:0000259" key="4">
    <source>
        <dbReference type="PROSITE" id="PS51272"/>
    </source>
</evidence>
<dbReference type="InterPro" id="IPR051465">
    <property type="entry name" value="Cell_Envelope_Struct_Comp"/>
</dbReference>
<keyword evidence="2" id="KW-0732">Signal</keyword>
<dbReference type="InterPro" id="IPR001119">
    <property type="entry name" value="SLH_dom"/>
</dbReference>
<dbReference type="InterPro" id="IPR047684">
    <property type="entry name" value="Por_som-like"/>
</dbReference>
<dbReference type="AlphaFoldDB" id="A0A1Z4MS15"/>
<evidence type="ECO:0000313" key="6">
    <source>
        <dbReference type="Proteomes" id="UP000218785"/>
    </source>
</evidence>
<dbReference type="Pfam" id="PF04966">
    <property type="entry name" value="OprB"/>
    <property type="match status" value="1"/>
</dbReference>
<comment type="similarity">
    <text evidence="1 2">Belongs to the OprB family.</text>
</comment>
<dbReference type="PROSITE" id="PS51272">
    <property type="entry name" value="SLH"/>
    <property type="match status" value="1"/>
</dbReference>
<organism evidence="5 6">
    <name type="scientific">Tolypothrix tenuis PCC 7101</name>
    <dbReference type="NCBI Taxonomy" id="231146"/>
    <lineage>
        <taxon>Bacteria</taxon>
        <taxon>Bacillati</taxon>
        <taxon>Cyanobacteriota</taxon>
        <taxon>Cyanophyceae</taxon>
        <taxon>Nostocales</taxon>
        <taxon>Tolypothrichaceae</taxon>
        <taxon>Tolypothrix</taxon>
    </lineage>
</organism>
<reference evidence="5 6" key="1">
    <citation type="submission" date="2017-06" db="EMBL/GenBank/DDBJ databases">
        <title>Genome sequencing of cyanobaciteial culture collection at National Institute for Environmental Studies (NIES).</title>
        <authorList>
            <person name="Hirose Y."/>
            <person name="Shimura Y."/>
            <person name="Fujisawa T."/>
            <person name="Nakamura Y."/>
            <person name="Kawachi M."/>
        </authorList>
    </citation>
    <scope>NUCLEOTIDE SEQUENCE [LARGE SCALE GENOMIC DNA]</scope>
    <source>
        <strain evidence="5 6">NIES-37</strain>
    </source>
</reference>
<dbReference type="EMBL" id="AP018248">
    <property type="protein sequence ID" value="BAY96242.1"/>
    <property type="molecule type" value="Genomic_DNA"/>
</dbReference>